<name>A0A7J9KT20_GOSSC</name>
<protein>
    <submittedName>
        <fullName evidence="1">Uncharacterized protein</fullName>
    </submittedName>
</protein>
<evidence type="ECO:0000313" key="2">
    <source>
        <dbReference type="Proteomes" id="UP000593576"/>
    </source>
</evidence>
<organism evidence="1 2">
    <name type="scientific">Gossypium schwendimanii</name>
    <name type="common">Cotton</name>
    <dbReference type="NCBI Taxonomy" id="34291"/>
    <lineage>
        <taxon>Eukaryota</taxon>
        <taxon>Viridiplantae</taxon>
        <taxon>Streptophyta</taxon>
        <taxon>Embryophyta</taxon>
        <taxon>Tracheophyta</taxon>
        <taxon>Spermatophyta</taxon>
        <taxon>Magnoliopsida</taxon>
        <taxon>eudicotyledons</taxon>
        <taxon>Gunneridae</taxon>
        <taxon>Pentapetalae</taxon>
        <taxon>rosids</taxon>
        <taxon>malvids</taxon>
        <taxon>Malvales</taxon>
        <taxon>Malvaceae</taxon>
        <taxon>Malvoideae</taxon>
        <taxon>Gossypium</taxon>
    </lineage>
</organism>
<dbReference type="AlphaFoldDB" id="A0A7J9KT20"/>
<reference evidence="1 2" key="1">
    <citation type="journal article" date="2019" name="Genome Biol. Evol.">
        <title>Insights into the evolution of the New World diploid cottons (Gossypium, subgenus Houzingenia) based on genome sequencing.</title>
        <authorList>
            <person name="Grover C.E."/>
            <person name="Arick M.A. 2nd"/>
            <person name="Thrash A."/>
            <person name="Conover J.L."/>
            <person name="Sanders W.S."/>
            <person name="Peterson D.G."/>
            <person name="Frelichowski J.E."/>
            <person name="Scheffler J.A."/>
            <person name="Scheffler B.E."/>
            <person name="Wendel J.F."/>
        </authorList>
    </citation>
    <scope>NUCLEOTIDE SEQUENCE [LARGE SCALE GENOMIC DNA]</scope>
    <source>
        <strain evidence="1">1</strain>
        <tissue evidence="1">Leaf</tissue>
    </source>
</reference>
<proteinExistence type="predicted"/>
<comment type="caution">
    <text evidence="1">The sequence shown here is derived from an EMBL/GenBank/DDBJ whole genome shotgun (WGS) entry which is preliminary data.</text>
</comment>
<gene>
    <name evidence="1" type="ORF">Goshw_017386</name>
</gene>
<dbReference type="OrthoDB" id="1001962at2759"/>
<dbReference type="Proteomes" id="UP000593576">
    <property type="component" value="Unassembled WGS sequence"/>
</dbReference>
<accession>A0A7J9KT20</accession>
<evidence type="ECO:0000313" key="1">
    <source>
        <dbReference type="EMBL" id="MBA0849550.1"/>
    </source>
</evidence>
<keyword evidence="2" id="KW-1185">Reference proteome</keyword>
<sequence>MSMVPPIISTSSSKLPLSIPTRNKSCGVPTELEDIRLLLDQRSEVDFEWMQYFESKIQECIPTDSFANCNIWHVKMPLIVFATVEMHEFD</sequence>
<dbReference type="EMBL" id="JABFAF010000002">
    <property type="protein sequence ID" value="MBA0849550.1"/>
    <property type="molecule type" value="Genomic_DNA"/>
</dbReference>